<evidence type="ECO:0000313" key="12">
    <source>
        <dbReference type="EMBL" id="GAA1736495.1"/>
    </source>
</evidence>
<dbReference type="EC" id="2.7.1.71" evidence="3 11"/>
<comment type="subcellular location">
    <subcellularLocation>
        <location evidence="11">Cytoplasm</location>
    </subcellularLocation>
</comment>
<keyword evidence="13" id="KW-1185">Reference proteome</keyword>
<dbReference type="Proteomes" id="UP001501138">
    <property type="component" value="Unassembled WGS sequence"/>
</dbReference>
<evidence type="ECO:0000256" key="3">
    <source>
        <dbReference type="ARBA" id="ARBA00012154"/>
    </source>
</evidence>
<comment type="function">
    <text evidence="11">Catalyzes the specific phosphorylation of the 3-hydroxyl group of shikimic acid using ATP as a cosubstrate.</text>
</comment>
<evidence type="ECO:0000256" key="6">
    <source>
        <dbReference type="ARBA" id="ARBA00022741"/>
    </source>
</evidence>
<dbReference type="EMBL" id="BAAAPM010000008">
    <property type="protein sequence ID" value="GAA1736495.1"/>
    <property type="molecule type" value="Genomic_DNA"/>
</dbReference>
<dbReference type="Pfam" id="PF01202">
    <property type="entry name" value="SKI"/>
    <property type="match status" value="1"/>
</dbReference>
<evidence type="ECO:0000256" key="1">
    <source>
        <dbReference type="ARBA" id="ARBA00004842"/>
    </source>
</evidence>
<dbReference type="SUPFAM" id="SSF52540">
    <property type="entry name" value="P-loop containing nucleoside triphosphate hydrolases"/>
    <property type="match status" value="1"/>
</dbReference>
<dbReference type="InterPro" id="IPR031322">
    <property type="entry name" value="Shikimate/glucono_kinase"/>
</dbReference>
<feature type="binding site" evidence="11">
    <location>
        <position position="37"/>
    </location>
    <ligand>
        <name>substrate</name>
    </ligand>
</feature>
<dbReference type="CDD" id="cd00464">
    <property type="entry name" value="SK"/>
    <property type="match status" value="1"/>
</dbReference>
<sequence>MTASVPRAVLIGPPGSGKTTIGRLLAQRWGVAFRDTDADVEATAGKSVADVFVDDGEPRFRELEREAVTTALASHPGVLALGGGAVMDAHTQRALEGYAAGGGVVVFLDVALAHAAPRVGFNQSRPLLVGNPRARWVELMAARRPTYERLATVHVVSDERDPQEVAHQVAQEVQACRSA</sequence>
<dbReference type="PANTHER" id="PTHR21087:SF16">
    <property type="entry name" value="SHIKIMATE KINASE 1, CHLOROPLASTIC"/>
    <property type="match status" value="1"/>
</dbReference>
<evidence type="ECO:0000256" key="10">
    <source>
        <dbReference type="ARBA" id="ARBA00048567"/>
    </source>
</evidence>
<keyword evidence="11" id="KW-0460">Magnesium</keyword>
<dbReference type="PRINTS" id="PR01100">
    <property type="entry name" value="SHIKIMTKNASE"/>
</dbReference>
<keyword evidence="11" id="KW-0479">Metal-binding</keyword>
<keyword evidence="9 11" id="KW-0057">Aromatic amino acid biosynthesis</keyword>
<dbReference type="PROSITE" id="PS01128">
    <property type="entry name" value="SHIKIMATE_KINASE"/>
    <property type="match status" value="1"/>
</dbReference>
<keyword evidence="11" id="KW-0963">Cytoplasm</keyword>
<keyword evidence="7 11" id="KW-0418">Kinase</keyword>
<evidence type="ECO:0000256" key="8">
    <source>
        <dbReference type="ARBA" id="ARBA00022840"/>
    </source>
</evidence>
<name>A0ABN2JRE5_9MICO</name>
<dbReference type="GO" id="GO:0016301">
    <property type="term" value="F:kinase activity"/>
    <property type="evidence" value="ECO:0007669"/>
    <property type="project" value="UniProtKB-KW"/>
</dbReference>
<reference evidence="12 13" key="1">
    <citation type="journal article" date="2019" name="Int. J. Syst. Evol. Microbiol.">
        <title>The Global Catalogue of Microorganisms (GCM) 10K type strain sequencing project: providing services to taxonomists for standard genome sequencing and annotation.</title>
        <authorList>
            <consortium name="The Broad Institute Genomics Platform"/>
            <consortium name="The Broad Institute Genome Sequencing Center for Infectious Disease"/>
            <person name="Wu L."/>
            <person name="Ma J."/>
        </authorList>
    </citation>
    <scope>NUCLEOTIDE SEQUENCE [LARGE SCALE GENOMIC DNA]</scope>
    <source>
        <strain evidence="12 13">JCM 15589</strain>
    </source>
</reference>
<evidence type="ECO:0000256" key="9">
    <source>
        <dbReference type="ARBA" id="ARBA00023141"/>
    </source>
</evidence>
<evidence type="ECO:0000256" key="7">
    <source>
        <dbReference type="ARBA" id="ARBA00022777"/>
    </source>
</evidence>
<comment type="pathway">
    <text evidence="1 11">Metabolic intermediate biosynthesis; chorismate biosynthesis; chorismate from D-erythrose 4-phosphate and phosphoenolpyruvate: step 5/7.</text>
</comment>
<feature type="binding site" evidence="11">
    <location>
        <position position="160"/>
    </location>
    <ligand>
        <name>ATP</name>
        <dbReference type="ChEBI" id="CHEBI:30616"/>
    </ligand>
</feature>
<feature type="binding site" evidence="11">
    <location>
        <position position="61"/>
    </location>
    <ligand>
        <name>substrate</name>
    </ligand>
</feature>
<dbReference type="InterPro" id="IPR023000">
    <property type="entry name" value="Shikimate_kinase_CS"/>
</dbReference>
<evidence type="ECO:0000256" key="2">
    <source>
        <dbReference type="ARBA" id="ARBA00006997"/>
    </source>
</evidence>
<feature type="binding site" evidence="11">
    <location>
        <position position="83"/>
    </location>
    <ligand>
        <name>substrate</name>
    </ligand>
</feature>
<dbReference type="InterPro" id="IPR027417">
    <property type="entry name" value="P-loop_NTPase"/>
</dbReference>
<evidence type="ECO:0000313" key="13">
    <source>
        <dbReference type="Proteomes" id="UP001501138"/>
    </source>
</evidence>
<dbReference type="RefSeq" id="WP_344249925.1">
    <property type="nucleotide sequence ID" value="NZ_BAAAPM010000008.1"/>
</dbReference>
<evidence type="ECO:0000256" key="11">
    <source>
        <dbReference type="HAMAP-Rule" id="MF_00109"/>
    </source>
</evidence>
<comment type="caution">
    <text evidence="12">The sequence shown here is derived from an EMBL/GenBank/DDBJ whole genome shotgun (WGS) entry which is preliminary data.</text>
</comment>
<dbReference type="HAMAP" id="MF_00109">
    <property type="entry name" value="Shikimate_kinase"/>
    <property type="match status" value="1"/>
</dbReference>
<keyword evidence="8 11" id="KW-0067">ATP-binding</keyword>
<keyword evidence="6 11" id="KW-0547">Nucleotide-binding</keyword>
<keyword evidence="4 11" id="KW-0028">Amino-acid biosynthesis</keyword>
<organism evidence="12 13">
    <name type="scientific">Isoptericola hypogeus</name>
    <dbReference type="NCBI Taxonomy" id="300179"/>
    <lineage>
        <taxon>Bacteria</taxon>
        <taxon>Bacillati</taxon>
        <taxon>Actinomycetota</taxon>
        <taxon>Actinomycetes</taxon>
        <taxon>Micrococcales</taxon>
        <taxon>Promicromonosporaceae</taxon>
        <taxon>Isoptericola</taxon>
    </lineage>
</organism>
<evidence type="ECO:0000256" key="5">
    <source>
        <dbReference type="ARBA" id="ARBA00022679"/>
    </source>
</evidence>
<comment type="cofactor">
    <cofactor evidence="11">
        <name>Mg(2+)</name>
        <dbReference type="ChEBI" id="CHEBI:18420"/>
    </cofactor>
    <text evidence="11">Binds 1 Mg(2+) ion per subunit.</text>
</comment>
<gene>
    <name evidence="11" type="primary">aroK</name>
    <name evidence="12" type="ORF">GCM10009809_34650</name>
</gene>
<comment type="catalytic activity">
    <reaction evidence="10 11">
        <text>shikimate + ATP = 3-phosphoshikimate + ADP + H(+)</text>
        <dbReference type="Rhea" id="RHEA:13121"/>
        <dbReference type="ChEBI" id="CHEBI:15378"/>
        <dbReference type="ChEBI" id="CHEBI:30616"/>
        <dbReference type="ChEBI" id="CHEBI:36208"/>
        <dbReference type="ChEBI" id="CHEBI:145989"/>
        <dbReference type="ChEBI" id="CHEBI:456216"/>
        <dbReference type="EC" id="2.7.1.71"/>
    </reaction>
</comment>
<feature type="binding site" evidence="11">
    <location>
        <position position="125"/>
    </location>
    <ligand>
        <name>ATP</name>
        <dbReference type="ChEBI" id="CHEBI:30616"/>
    </ligand>
</feature>
<feature type="binding site" evidence="11">
    <location>
        <position position="143"/>
    </location>
    <ligand>
        <name>substrate</name>
    </ligand>
</feature>
<protein>
    <recommendedName>
        <fullName evidence="3 11">Shikimate kinase</fullName>
        <shortName evidence="11">SK</shortName>
        <ecNumber evidence="3 11">2.7.1.71</ecNumber>
    </recommendedName>
</protein>
<feature type="binding site" evidence="11">
    <location>
        <begin position="15"/>
        <end position="20"/>
    </location>
    <ligand>
        <name>ATP</name>
        <dbReference type="ChEBI" id="CHEBI:30616"/>
    </ligand>
</feature>
<keyword evidence="5 11" id="KW-0808">Transferase</keyword>
<dbReference type="InterPro" id="IPR000623">
    <property type="entry name" value="Shikimate_kinase/TSH1"/>
</dbReference>
<comment type="similarity">
    <text evidence="2 11">Belongs to the shikimate kinase family.</text>
</comment>
<dbReference type="Gene3D" id="3.40.50.300">
    <property type="entry name" value="P-loop containing nucleotide triphosphate hydrolases"/>
    <property type="match status" value="1"/>
</dbReference>
<proteinExistence type="inferred from homology"/>
<feature type="binding site" evidence="11">
    <location>
        <position position="19"/>
    </location>
    <ligand>
        <name>Mg(2+)</name>
        <dbReference type="ChEBI" id="CHEBI:18420"/>
    </ligand>
</feature>
<comment type="subunit">
    <text evidence="11">Monomer.</text>
</comment>
<evidence type="ECO:0000256" key="4">
    <source>
        <dbReference type="ARBA" id="ARBA00022605"/>
    </source>
</evidence>
<accession>A0ABN2JRE5</accession>
<dbReference type="PANTHER" id="PTHR21087">
    <property type="entry name" value="SHIKIMATE KINASE"/>
    <property type="match status" value="1"/>
</dbReference>